<dbReference type="HAMAP" id="MF_01328_B">
    <property type="entry name" value="Ribosomal_uL4_B"/>
    <property type="match status" value="1"/>
</dbReference>
<dbReference type="Proteomes" id="UP000294887">
    <property type="component" value="Unassembled WGS sequence"/>
</dbReference>
<dbReference type="Pfam" id="PF00573">
    <property type="entry name" value="Ribosomal_L4"/>
    <property type="match status" value="1"/>
</dbReference>
<organism evidence="7 8">
    <name type="scientific">Cocleimonas flava</name>
    <dbReference type="NCBI Taxonomy" id="634765"/>
    <lineage>
        <taxon>Bacteria</taxon>
        <taxon>Pseudomonadati</taxon>
        <taxon>Pseudomonadota</taxon>
        <taxon>Gammaproteobacteria</taxon>
        <taxon>Thiotrichales</taxon>
        <taxon>Thiotrichaceae</taxon>
        <taxon>Cocleimonas</taxon>
    </lineage>
</organism>
<dbReference type="GO" id="GO:1990904">
    <property type="term" value="C:ribonucleoprotein complex"/>
    <property type="evidence" value="ECO:0007669"/>
    <property type="project" value="UniProtKB-KW"/>
</dbReference>
<dbReference type="InterPro" id="IPR002136">
    <property type="entry name" value="Ribosomal_uL4"/>
</dbReference>
<evidence type="ECO:0000256" key="1">
    <source>
        <dbReference type="ARBA" id="ARBA00010528"/>
    </source>
</evidence>
<protein>
    <recommendedName>
        <fullName evidence="4 5">Large ribosomal subunit protein uL4</fullName>
    </recommendedName>
</protein>
<name>A0A4V6NCB0_9GAMM</name>
<dbReference type="RefSeq" id="WP_131907289.1">
    <property type="nucleotide sequence ID" value="NZ_BAAAFU010000007.1"/>
</dbReference>
<dbReference type="NCBIfam" id="TIGR03953">
    <property type="entry name" value="rplD_bact"/>
    <property type="match status" value="1"/>
</dbReference>
<proteinExistence type="inferred from homology"/>
<evidence type="ECO:0000313" key="7">
    <source>
        <dbReference type="EMBL" id="TCJ82785.1"/>
    </source>
</evidence>
<evidence type="ECO:0000313" key="8">
    <source>
        <dbReference type="Proteomes" id="UP000294887"/>
    </source>
</evidence>
<comment type="function">
    <text evidence="5">One of the primary rRNA binding proteins, this protein initially binds near the 5'-end of the 23S rRNA. It is important during the early stages of 50S assembly. It makes multiple contacts with different domains of the 23S rRNA in the assembled 50S subunit and ribosome.</text>
</comment>
<comment type="similarity">
    <text evidence="1 5">Belongs to the universal ribosomal protein uL4 family.</text>
</comment>
<keyword evidence="2 5" id="KW-0689">Ribosomal protein</keyword>
<evidence type="ECO:0000256" key="6">
    <source>
        <dbReference type="SAM" id="MobiDB-lite"/>
    </source>
</evidence>
<dbReference type="InterPro" id="IPR013005">
    <property type="entry name" value="Ribosomal_uL4-like"/>
</dbReference>
<dbReference type="GO" id="GO:0006412">
    <property type="term" value="P:translation"/>
    <property type="evidence" value="ECO:0007669"/>
    <property type="project" value="UniProtKB-UniRule"/>
</dbReference>
<keyword evidence="5" id="KW-0699">rRNA-binding</keyword>
<keyword evidence="5" id="KW-0694">RNA-binding</keyword>
<dbReference type="EMBL" id="SMFQ01000005">
    <property type="protein sequence ID" value="TCJ82785.1"/>
    <property type="molecule type" value="Genomic_DNA"/>
</dbReference>
<dbReference type="AlphaFoldDB" id="A0A4V6NCB0"/>
<dbReference type="InterPro" id="IPR023574">
    <property type="entry name" value="Ribosomal_uL4_dom_sf"/>
</dbReference>
<evidence type="ECO:0000256" key="4">
    <source>
        <dbReference type="ARBA" id="ARBA00035244"/>
    </source>
</evidence>
<feature type="region of interest" description="Disordered" evidence="6">
    <location>
        <begin position="44"/>
        <end position="72"/>
    </location>
</feature>
<dbReference type="Gene3D" id="3.40.1370.10">
    <property type="match status" value="1"/>
</dbReference>
<dbReference type="GO" id="GO:0003735">
    <property type="term" value="F:structural constituent of ribosome"/>
    <property type="evidence" value="ECO:0007669"/>
    <property type="project" value="InterPro"/>
</dbReference>
<dbReference type="GO" id="GO:0005840">
    <property type="term" value="C:ribosome"/>
    <property type="evidence" value="ECO:0007669"/>
    <property type="project" value="UniProtKB-KW"/>
</dbReference>
<comment type="subunit">
    <text evidence="5">Part of the 50S ribosomal subunit.</text>
</comment>
<keyword evidence="3 5" id="KW-0687">Ribonucleoprotein</keyword>
<sequence>MKLKSVEGKAVELDDAVFASEYNETLVHQAVVAYMSAGRAGTKAQKTRSDVSGGGAKPWRQKGTGRARAGTSRGPIWRSGGVTFAARPRDYSKKLNKKMYRAAMRSIFSELVRSESLIIIDDFAISDPKTKSMVNALADWKVSSDSLLVGVEKEDNVSLSSRNIPNCEYVELAQLNPVSLVSHDSVVMTSSAVSKVQEWLS</sequence>
<comment type="caution">
    <text evidence="7">The sequence shown here is derived from an EMBL/GenBank/DDBJ whole genome shotgun (WGS) entry which is preliminary data.</text>
</comment>
<keyword evidence="8" id="KW-1185">Reference proteome</keyword>
<evidence type="ECO:0000256" key="3">
    <source>
        <dbReference type="ARBA" id="ARBA00023274"/>
    </source>
</evidence>
<comment type="function">
    <text evidence="5">Forms part of the polypeptide exit tunnel.</text>
</comment>
<dbReference type="PANTHER" id="PTHR10746">
    <property type="entry name" value="50S RIBOSOMAL PROTEIN L4"/>
    <property type="match status" value="1"/>
</dbReference>
<evidence type="ECO:0000256" key="5">
    <source>
        <dbReference type="HAMAP-Rule" id="MF_01328"/>
    </source>
</evidence>
<evidence type="ECO:0000256" key="2">
    <source>
        <dbReference type="ARBA" id="ARBA00022980"/>
    </source>
</evidence>
<dbReference type="OrthoDB" id="9803201at2"/>
<accession>A0A4V6NCB0</accession>
<dbReference type="SUPFAM" id="SSF52166">
    <property type="entry name" value="Ribosomal protein L4"/>
    <property type="match status" value="1"/>
</dbReference>
<dbReference type="GO" id="GO:0019843">
    <property type="term" value="F:rRNA binding"/>
    <property type="evidence" value="ECO:0007669"/>
    <property type="project" value="UniProtKB-UniRule"/>
</dbReference>
<reference evidence="7 8" key="1">
    <citation type="submission" date="2019-03" db="EMBL/GenBank/DDBJ databases">
        <title>Genomic Encyclopedia of Type Strains, Phase IV (KMG-IV): sequencing the most valuable type-strain genomes for metagenomic binning, comparative biology and taxonomic classification.</title>
        <authorList>
            <person name="Goeker M."/>
        </authorList>
    </citation>
    <scope>NUCLEOTIDE SEQUENCE [LARGE SCALE GENOMIC DNA]</scope>
    <source>
        <strain evidence="7 8">DSM 24830</strain>
    </source>
</reference>
<gene>
    <name evidence="5" type="primary">rplD</name>
    <name evidence="7" type="ORF">EV695_3517</name>
</gene>
<dbReference type="PANTHER" id="PTHR10746:SF6">
    <property type="entry name" value="LARGE RIBOSOMAL SUBUNIT PROTEIN UL4M"/>
    <property type="match status" value="1"/>
</dbReference>